<dbReference type="GO" id="GO:0015175">
    <property type="term" value="F:neutral L-amino acid transmembrane transporter activity"/>
    <property type="evidence" value="ECO:0007669"/>
    <property type="project" value="TreeGrafter"/>
</dbReference>
<evidence type="ECO:0000313" key="5">
    <source>
        <dbReference type="EMBL" id="GMR46475.1"/>
    </source>
</evidence>
<dbReference type="GO" id="GO:0005886">
    <property type="term" value="C:plasma membrane"/>
    <property type="evidence" value="ECO:0007669"/>
    <property type="project" value="TreeGrafter"/>
</dbReference>
<dbReference type="EMBL" id="BTRK01000004">
    <property type="protein sequence ID" value="GMR46475.1"/>
    <property type="molecule type" value="Genomic_DNA"/>
</dbReference>
<dbReference type="Proteomes" id="UP001328107">
    <property type="component" value="Unassembled WGS sequence"/>
</dbReference>
<dbReference type="Gene3D" id="1.10.3860.10">
    <property type="entry name" value="Sodium:dicarboxylate symporter"/>
    <property type="match status" value="1"/>
</dbReference>
<proteinExistence type="inferred from homology"/>
<protein>
    <submittedName>
        <fullName evidence="5">Uncharacterized protein</fullName>
    </submittedName>
</protein>
<keyword evidence="2" id="KW-0812">Transmembrane</keyword>
<evidence type="ECO:0000256" key="1">
    <source>
        <dbReference type="ARBA" id="ARBA00006148"/>
    </source>
</evidence>
<keyword evidence="4" id="KW-0472">Membrane</keyword>
<feature type="non-terminal residue" evidence="5">
    <location>
        <position position="1"/>
    </location>
</feature>
<comment type="similarity">
    <text evidence="1">Belongs to the dicarboxylate/amino acid:cation symporter (DAACS) (TC 2.A.23) family.</text>
</comment>
<keyword evidence="3" id="KW-1133">Transmembrane helix</keyword>
<evidence type="ECO:0000256" key="4">
    <source>
        <dbReference type="ARBA" id="ARBA00023136"/>
    </source>
</evidence>
<feature type="non-terminal residue" evidence="5">
    <location>
        <position position="80"/>
    </location>
</feature>
<evidence type="ECO:0000256" key="3">
    <source>
        <dbReference type="ARBA" id="ARBA00022989"/>
    </source>
</evidence>
<dbReference type="PANTHER" id="PTHR11958">
    <property type="entry name" value="SODIUM/DICARBOXYLATE SYMPORTER-RELATED"/>
    <property type="match status" value="1"/>
</dbReference>
<reference evidence="6" key="1">
    <citation type="submission" date="2022-10" db="EMBL/GenBank/DDBJ databases">
        <title>Genome assembly of Pristionchus species.</title>
        <authorList>
            <person name="Yoshida K."/>
            <person name="Sommer R.J."/>
        </authorList>
    </citation>
    <scope>NUCLEOTIDE SEQUENCE [LARGE SCALE GENOMIC DNA]</scope>
    <source>
        <strain evidence="6">RS5460</strain>
    </source>
</reference>
<comment type="caution">
    <text evidence="5">The sequence shown here is derived from an EMBL/GenBank/DDBJ whole genome shotgun (WGS) entry which is preliminary data.</text>
</comment>
<organism evidence="5 6">
    <name type="scientific">Pristionchus mayeri</name>
    <dbReference type="NCBI Taxonomy" id="1317129"/>
    <lineage>
        <taxon>Eukaryota</taxon>
        <taxon>Metazoa</taxon>
        <taxon>Ecdysozoa</taxon>
        <taxon>Nematoda</taxon>
        <taxon>Chromadorea</taxon>
        <taxon>Rhabditida</taxon>
        <taxon>Rhabditina</taxon>
        <taxon>Diplogasteromorpha</taxon>
        <taxon>Diplogasteroidea</taxon>
        <taxon>Neodiplogasteridae</taxon>
        <taxon>Pristionchus</taxon>
    </lineage>
</organism>
<dbReference type="InterPro" id="IPR050746">
    <property type="entry name" value="DAACS"/>
</dbReference>
<dbReference type="PANTHER" id="PTHR11958:SF99">
    <property type="entry name" value="SODIUM-DEPENDENT EXCITATORY AMINO ACID TRANSPORTER GLT-6-RELATED"/>
    <property type="match status" value="1"/>
</dbReference>
<gene>
    <name evidence="5" type="ORF">PMAYCL1PPCAC_16670</name>
</gene>
<dbReference type="InterPro" id="IPR036458">
    <property type="entry name" value="Na:dicarbo_symporter_sf"/>
</dbReference>
<dbReference type="GO" id="GO:0005313">
    <property type="term" value="F:L-glutamate transmembrane transporter activity"/>
    <property type="evidence" value="ECO:0007669"/>
    <property type="project" value="TreeGrafter"/>
</dbReference>
<dbReference type="GO" id="GO:0015501">
    <property type="term" value="F:glutamate:sodium symporter activity"/>
    <property type="evidence" value="ECO:0007669"/>
    <property type="project" value="TreeGrafter"/>
</dbReference>
<sequence length="80" mass="9143">GIFCVIMIQPGAFLSHSEAKKSLLSGDLEPLDTFLDFMRNMFPGNVFKATFQRMETKYTRNYRQQLLKVVVDRPGTNILG</sequence>
<dbReference type="AlphaFoldDB" id="A0AAN5CL62"/>
<evidence type="ECO:0000256" key="2">
    <source>
        <dbReference type="ARBA" id="ARBA00022692"/>
    </source>
</evidence>
<evidence type="ECO:0000313" key="6">
    <source>
        <dbReference type="Proteomes" id="UP001328107"/>
    </source>
</evidence>
<name>A0AAN5CL62_9BILA</name>
<accession>A0AAN5CL62</accession>
<keyword evidence="6" id="KW-1185">Reference proteome</keyword>